<organism evidence="8 9">
    <name type="scientific">Actinoplanes utahensis</name>
    <dbReference type="NCBI Taxonomy" id="1869"/>
    <lineage>
        <taxon>Bacteria</taxon>
        <taxon>Bacillati</taxon>
        <taxon>Actinomycetota</taxon>
        <taxon>Actinomycetes</taxon>
        <taxon>Micromonosporales</taxon>
        <taxon>Micromonosporaceae</taxon>
        <taxon>Actinoplanes</taxon>
    </lineage>
</organism>
<reference evidence="8 9" key="1">
    <citation type="submission" date="2014-10" db="EMBL/GenBank/DDBJ databases">
        <title>Draft genome sequence of Actinoplanes utahensis NRRL 12052.</title>
        <authorList>
            <person name="Velasco-Bucheli B."/>
            <person name="del Cerro C."/>
            <person name="Hormigo D."/>
            <person name="Garcia J.L."/>
            <person name="Acebal C."/>
            <person name="Arroyo M."/>
            <person name="de la Mata I."/>
        </authorList>
    </citation>
    <scope>NUCLEOTIDE SEQUENCE [LARGE SCALE GENOMIC DNA]</scope>
    <source>
        <strain evidence="8 9">NRRL 12052</strain>
    </source>
</reference>
<dbReference type="Proteomes" id="UP000054537">
    <property type="component" value="Unassembled WGS sequence"/>
</dbReference>
<dbReference type="GO" id="GO:0000160">
    <property type="term" value="P:phosphorelay signal transduction system"/>
    <property type="evidence" value="ECO:0007669"/>
    <property type="project" value="InterPro"/>
</dbReference>
<feature type="compositionally biased region" description="Low complexity" evidence="6">
    <location>
        <begin position="178"/>
        <end position="191"/>
    </location>
</feature>
<dbReference type="InterPro" id="IPR005158">
    <property type="entry name" value="BTAD"/>
</dbReference>
<evidence type="ECO:0000256" key="1">
    <source>
        <dbReference type="ARBA" id="ARBA00005820"/>
    </source>
</evidence>
<dbReference type="GO" id="GO:0006355">
    <property type="term" value="P:regulation of DNA-templated transcription"/>
    <property type="evidence" value="ECO:0007669"/>
    <property type="project" value="InterPro"/>
</dbReference>
<name>A0A0A6UM51_ACTUT</name>
<evidence type="ECO:0000256" key="4">
    <source>
        <dbReference type="ARBA" id="ARBA00023163"/>
    </source>
</evidence>
<dbReference type="PANTHER" id="PTHR35807:SF1">
    <property type="entry name" value="TRANSCRIPTIONAL REGULATOR REDD"/>
    <property type="match status" value="1"/>
</dbReference>
<dbReference type="InterPro" id="IPR016032">
    <property type="entry name" value="Sig_transdc_resp-reg_C-effctor"/>
</dbReference>
<feature type="region of interest" description="Disordered" evidence="6">
    <location>
        <begin position="178"/>
        <end position="214"/>
    </location>
</feature>
<dbReference type="OrthoDB" id="4054020at2"/>
<dbReference type="GO" id="GO:0003677">
    <property type="term" value="F:DNA binding"/>
    <property type="evidence" value="ECO:0007669"/>
    <property type="project" value="UniProtKB-UniRule"/>
</dbReference>
<dbReference type="Gene3D" id="1.25.40.10">
    <property type="entry name" value="Tetratricopeptide repeat domain"/>
    <property type="match status" value="1"/>
</dbReference>
<dbReference type="Pfam" id="PF03704">
    <property type="entry name" value="BTAD"/>
    <property type="match status" value="1"/>
</dbReference>
<dbReference type="InterPro" id="IPR036388">
    <property type="entry name" value="WH-like_DNA-bd_sf"/>
</dbReference>
<feature type="domain" description="OmpR/PhoB-type" evidence="7">
    <location>
        <begin position="1"/>
        <end position="97"/>
    </location>
</feature>
<evidence type="ECO:0000313" key="9">
    <source>
        <dbReference type="Proteomes" id="UP000054537"/>
    </source>
</evidence>
<dbReference type="SMART" id="SM00862">
    <property type="entry name" value="Trans_reg_C"/>
    <property type="match status" value="1"/>
</dbReference>
<dbReference type="PROSITE" id="PS51755">
    <property type="entry name" value="OMPR_PHOB"/>
    <property type="match status" value="1"/>
</dbReference>
<evidence type="ECO:0000256" key="3">
    <source>
        <dbReference type="ARBA" id="ARBA00023125"/>
    </source>
</evidence>
<gene>
    <name evidence="8" type="ORF">MB27_23360</name>
</gene>
<dbReference type="STRING" id="1869.MB27_23360"/>
<evidence type="ECO:0000313" key="8">
    <source>
        <dbReference type="EMBL" id="KHD75374.1"/>
    </source>
</evidence>
<protein>
    <recommendedName>
        <fullName evidence="7">OmpR/PhoB-type domain-containing protein</fullName>
    </recommendedName>
</protein>
<dbReference type="EMBL" id="JRTT01000028">
    <property type="protein sequence ID" value="KHD75374.1"/>
    <property type="molecule type" value="Genomic_DNA"/>
</dbReference>
<comment type="caution">
    <text evidence="8">The sequence shown here is derived from an EMBL/GenBank/DDBJ whole genome shotgun (WGS) entry which is preliminary data.</text>
</comment>
<feature type="DNA-binding region" description="OmpR/PhoB-type" evidence="5">
    <location>
        <begin position="1"/>
        <end position="97"/>
    </location>
</feature>
<sequence length="214" mass="23430">MNDGRLRFEILGRVRAYRGDEELDLGHVRQQAVLALLLLHAGRPVPLAQIVHTLWNGDPPENGDDIVLRYIGTLRRILDPQRTALLAHTDDGYVLRTGDNAVDTGVFRAALDRARSEHQTGTHGDGTQEVRAVLDRWQEEPLSGLTGPYFESARARLKEERATASQLLAKPILATPAATAPATTPAATPAPDHAEPVDPWAGHDLFPPDWSTLP</sequence>
<dbReference type="Pfam" id="PF00486">
    <property type="entry name" value="Trans_reg_C"/>
    <property type="match status" value="1"/>
</dbReference>
<evidence type="ECO:0000256" key="6">
    <source>
        <dbReference type="SAM" id="MobiDB-lite"/>
    </source>
</evidence>
<dbReference type="AlphaFoldDB" id="A0A0A6UM51"/>
<dbReference type="InterPro" id="IPR011990">
    <property type="entry name" value="TPR-like_helical_dom_sf"/>
</dbReference>
<proteinExistence type="inferred from homology"/>
<dbReference type="RefSeq" id="WP_043527634.1">
    <property type="nucleotide sequence ID" value="NZ_BAABKU010000036.1"/>
</dbReference>
<comment type="similarity">
    <text evidence="1">Belongs to the AfsR/DnrI/RedD regulatory family.</text>
</comment>
<keyword evidence="9" id="KW-1185">Reference proteome</keyword>
<keyword evidence="4" id="KW-0804">Transcription</keyword>
<accession>A0A0A6UM51</accession>
<evidence type="ECO:0000259" key="7">
    <source>
        <dbReference type="PROSITE" id="PS51755"/>
    </source>
</evidence>
<keyword evidence="3 5" id="KW-0238">DNA-binding</keyword>
<keyword evidence="2" id="KW-0805">Transcription regulation</keyword>
<dbReference type="Gene3D" id="1.10.10.10">
    <property type="entry name" value="Winged helix-like DNA-binding domain superfamily/Winged helix DNA-binding domain"/>
    <property type="match status" value="1"/>
</dbReference>
<dbReference type="InterPro" id="IPR051677">
    <property type="entry name" value="AfsR-DnrI-RedD_regulator"/>
</dbReference>
<dbReference type="InterPro" id="IPR001867">
    <property type="entry name" value="OmpR/PhoB-type_DNA-bd"/>
</dbReference>
<evidence type="ECO:0000256" key="2">
    <source>
        <dbReference type="ARBA" id="ARBA00023015"/>
    </source>
</evidence>
<evidence type="ECO:0000256" key="5">
    <source>
        <dbReference type="PROSITE-ProRule" id="PRU01091"/>
    </source>
</evidence>
<dbReference type="SUPFAM" id="SSF46894">
    <property type="entry name" value="C-terminal effector domain of the bipartite response regulators"/>
    <property type="match status" value="1"/>
</dbReference>
<dbReference type="PANTHER" id="PTHR35807">
    <property type="entry name" value="TRANSCRIPTIONAL REGULATOR REDD-RELATED"/>
    <property type="match status" value="1"/>
</dbReference>
<dbReference type="eggNOG" id="COG3629">
    <property type="taxonomic scope" value="Bacteria"/>
</dbReference>